<feature type="transmembrane region" description="Helical" evidence="1">
    <location>
        <begin position="88"/>
        <end position="107"/>
    </location>
</feature>
<feature type="transmembrane region" description="Helical" evidence="1">
    <location>
        <begin position="251"/>
        <end position="275"/>
    </location>
</feature>
<gene>
    <name evidence="2" type="ORF">J2S14_001294</name>
</gene>
<feature type="transmembrane region" description="Helical" evidence="1">
    <location>
        <begin position="119"/>
        <end position="141"/>
    </location>
</feature>
<proteinExistence type="predicted"/>
<feature type="transmembrane region" description="Helical" evidence="1">
    <location>
        <begin position="219"/>
        <end position="239"/>
    </location>
</feature>
<keyword evidence="3" id="KW-1185">Reference proteome</keyword>
<protein>
    <submittedName>
        <fullName evidence="2">Uncharacterized protein</fullName>
    </submittedName>
</protein>
<keyword evidence="1" id="KW-0472">Membrane</keyword>
<keyword evidence="1" id="KW-0812">Transmembrane</keyword>
<evidence type="ECO:0000313" key="2">
    <source>
        <dbReference type="EMBL" id="MDQ0342482.1"/>
    </source>
</evidence>
<feature type="transmembrane region" description="Helical" evidence="1">
    <location>
        <begin position="309"/>
        <end position="327"/>
    </location>
</feature>
<keyword evidence="1" id="KW-1133">Transmembrane helix</keyword>
<sequence>MELIERYIYAVTRRLPQSQREDVEKELRGLIADMLDERMGEGEVSDSHIEDVLLELGDPRQLARQYGGKNKYIIGPVLFDPYISVLKITLISIVIAMSVVFGIKVAIDPIHIIDHFVSFIVSIIMVIPQGVGWITLVFGSVEYFGGINEQKFNVQKTWKLADLPALPDTKRQIKRTEPIASIVFLVLLAFIFTSQYFGIFVFKNGEFSTVIPFLNKETIITSLPAIIFILGLAVLKEALKLVYERWTKKLVLYTILINAVSLAVVIIMMTMSSFWNPNFMLELSQVHEISIGSGAYKTIETIWNISTRWIVIMLIIGLVWDMISGVIKIRKVA</sequence>
<evidence type="ECO:0000256" key="1">
    <source>
        <dbReference type="SAM" id="Phobius"/>
    </source>
</evidence>
<comment type="caution">
    <text evidence="2">The sequence shown here is derived from an EMBL/GenBank/DDBJ whole genome shotgun (WGS) entry which is preliminary data.</text>
</comment>
<dbReference type="RefSeq" id="WP_244680953.1">
    <property type="nucleotide sequence ID" value="NZ_JALIRM010000002.1"/>
</dbReference>
<dbReference type="Pfam" id="PF22564">
    <property type="entry name" value="HAAS"/>
    <property type="match status" value="1"/>
</dbReference>
<feature type="transmembrane region" description="Helical" evidence="1">
    <location>
        <begin position="179"/>
        <end position="199"/>
    </location>
</feature>
<organism evidence="2 3">
    <name type="scientific">Lederbergia wuyishanensis</name>
    <dbReference type="NCBI Taxonomy" id="1347903"/>
    <lineage>
        <taxon>Bacteria</taxon>
        <taxon>Bacillati</taxon>
        <taxon>Bacillota</taxon>
        <taxon>Bacilli</taxon>
        <taxon>Bacillales</taxon>
        <taxon>Bacillaceae</taxon>
        <taxon>Lederbergia</taxon>
    </lineage>
</organism>
<name>A0ABU0D250_9BACI</name>
<reference evidence="2 3" key="1">
    <citation type="submission" date="2023-07" db="EMBL/GenBank/DDBJ databases">
        <title>Genomic Encyclopedia of Type Strains, Phase IV (KMG-IV): sequencing the most valuable type-strain genomes for metagenomic binning, comparative biology and taxonomic classification.</title>
        <authorList>
            <person name="Goeker M."/>
        </authorList>
    </citation>
    <scope>NUCLEOTIDE SEQUENCE [LARGE SCALE GENOMIC DNA]</scope>
    <source>
        <strain evidence="2 3">DSM 27848</strain>
    </source>
</reference>
<dbReference type="EMBL" id="JAUSUO010000002">
    <property type="protein sequence ID" value="MDQ0342482.1"/>
    <property type="molecule type" value="Genomic_DNA"/>
</dbReference>
<dbReference type="Proteomes" id="UP001232343">
    <property type="component" value="Unassembled WGS sequence"/>
</dbReference>
<accession>A0ABU0D250</accession>
<evidence type="ECO:0000313" key="3">
    <source>
        <dbReference type="Proteomes" id="UP001232343"/>
    </source>
</evidence>